<dbReference type="EMBL" id="CP042905">
    <property type="protein sequence ID" value="QEE16914.2"/>
    <property type="molecule type" value="Genomic_DNA"/>
</dbReference>
<reference evidence="6 7" key="2">
    <citation type="journal article" date="2024" name="Int. J. Syst. Evol. Microbiol.">
        <title>Promethearchaeum syntrophicum gen. nov., sp. nov., an anaerobic, obligately syntrophic archaeon, the first isolate of the lineage 'Asgard' archaea, and proposal of the new archaeal phylum Promethearchaeota phyl. nov. and kingdom Promethearchaeati regn. nov.</title>
        <authorList>
            <person name="Imachi H."/>
            <person name="Nobu M.K."/>
            <person name="Kato S."/>
            <person name="Takaki Y."/>
            <person name="Miyazaki M."/>
            <person name="Miyata M."/>
            <person name="Ogawara M."/>
            <person name="Saito Y."/>
            <person name="Sakai S."/>
            <person name="Tahara Y.O."/>
            <person name="Takano Y."/>
            <person name="Tasumi E."/>
            <person name="Uematsu K."/>
            <person name="Yoshimura T."/>
            <person name="Itoh T."/>
            <person name="Ohkuma M."/>
            <person name="Takai K."/>
        </authorList>
    </citation>
    <scope>NUCLEOTIDE SEQUENCE [LARGE SCALE GENOMIC DNA]</scope>
    <source>
        <strain evidence="6 7">MK-D1</strain>
    </source>
</reference>
<evidence type="ECO:0000256" key="5">
    <source>
        <dbReference type="ARBA" id="ARBA00023136"/>
    </source>
</evidence>
<protein>
    <submittedName>
        <fullName evidence="6">MFS transporter</fullName>
    </submittedName>
</protein>
<accession>A0A5B9DCM7</accession>
<dbReference type="InterPro" id="IPR011701">
    <property type="entry name" value="MFS"/>
</dbReference>
<dbReference type="KEGG" id="psyt:DSAG12_02744"/>
<dbReference type="Gene3D" id="1.20.1250.20">
    <property type="entry name" value="MFS general substrate transporter like domains"/>
    <property type="match status" value="1"/>
</dbReference>
<dbReference type="GO" id="GO:0022857">
    <property type="term" value="F:transmembrane transporter activity"/>
    <property type="evidence" value="ECO:0007669"/>
    <property type="project" value="InterPro"/>
</dbReference>
<dbReference type="InterPro" id="IPR001958">
    <property type="entry name" value="Tet-R_TetA/multi-R_MdtG-like"/>
</dbReference>
<keyword evidence="2" id="KW-0813">Transport</keyword>
<evidence type="ECO:0000313" key="7">
    <source>
        <dbReference type="Proteomes" id="UP000321408"/>
    </source>
</evidence>
<dbReference type="GO" id="GO:0016020">
    <property type="term" value="C:membrane"/>
    <property type="evidence" value="ECO:0007669"/>
    <property type="project" value="UniProtKB-SubCell"/>
</dbReference>
<dbReference type="AlphaFoldDB" id="A0A5B9DCM7"/>
<keyword evidence="3" id="KW-0812">Transmembrane</keyword>
<sequence length="423" mass="46930">MQDKKIKTNKKKKYSQLNAIWMGIFADILGFSFMVSLLPEVNNSFNTTSFQATLLLSSNAMFGIIFGPIWGKLSDKYGRKPTLIICQTGTLLSFLIFAIGQNYKILLLSRILDGIFGGNFLIANAIIGDVVDKKDRIKFMGNISLIFALSNILGPGISALLISLGQGMLFPGLFGMILSGLSIISSIFFLPETLKKCESKIPTLELNNESNSNKLTYTRVEKNNFPKFKLIQWAFYTLALTLVYSSISLYAYENFHLSAESLGILLMTAGIFQILFRMTLFMPIIRKLGEKKSALVGLIISCVIYFSLTLINQKWQLICIILFQGVAAALVRSVLSSQISKSVESYEQGKIQGFKSALDSLGQLFGPLFGGLLITFAPNSFFGLCSGLIALCALGFGMFPYLQKKKSKENYQRKINSEICIKE</sequence>
<dbReference type="PANTHER" id="PTHR23504:SF15">
    <property type="entry name" value="MAJOR FACILITATOR SUPERFAMILY (MFS) PROFILE DOMAIN-CONTAINING PROTEIN"/>
    <property type="match status" value="1"/>
</dbReference>
<dbReference type="PROSITE" id="PS50850">
    <property type="entry name" value="MFS"/>
    <property type="match status" value="1"/>
</dbReference>
<dbReference type="InterPro" id="IPR036259">
    <property type="entry name" value="MFS_trans_sf"/>
</dbReference>
<dbReference type="Proteomes" id="UP000321408">
    <property type="component" value="Chromosome"/>
</dbReference>
<dbReference type="Pfam" id="PF07690">
    <property type="entry name" value="MFS_1"/>
    <property type="match status" value="2"/>
</dbReference>
<evidence type="ECO:0000256" key="4">
    <source>
        <dbReference type="ARBA" id="ARBA00022989"/>
    </source>
</evidence>
<reference evidence="6 7" key="1">
    <citation type="journal article" date="2020" name="Nature">
        <title>Isolation of an archaeon at the prokaryote-eukaryote interface.</title>
        <authorList>
            <person name="Imachi H."/>
            <person name="Nobu M.K."/>
            <person name="Nakahara N."/>
            <person name="Morono Y."/>
            <person name="Ogawara M."/>
            <person name="Takaki Y."/>
            <person name="Takano Y."/>
            <person name="Uematsu K."/>
            <person name="Ikuta T."/>
            <person name="Ito M."/>
            <person name="Matsui Y."/>
            <person name="Miyazaki M."/>
            <person name="Murata K."/>
            <person name="Saito Y."/>
            <person name="Sakai S."/>
            <person name="Song C."/>
            <person name="Tasumi E."/>
            <person name="Yamanaka Y."/>
            <person name="Yamaguchi T."/>
            <person name="Kamagata Y."/>
            <person name="Tamaki H."/>
            <person name="Takai K."/>
        </authorList>
    </citation>
    <scope>NUCLEOTIDE SEQUENCE [LARGE SCALE GENOMIC DNA]</scope>
    <source>
        <strain evidence="6 7">MK-D1</strain>
    </source>
</reference>
<organism evidence="6 7">
    <name type="scientific">Promethearchaeum syntrophicum</name>
    <dbReference type="NCBI Taxonomy" id="2594042"/>
    <lineage>
        <taxon>Archaea</taxon>
        <taxon>Promethearchaeati</taxon>
        <taxon>Promethearchaeota</taxon>
        <taxon>Promethearchaeia</taxon>
        <taxon>Promethearchaeales</taxon>
        <taxon>Promethearchaeaceae</taxon>
        <taxon>Promethearchaeum</taxon>
    </lineage>
</organism>
<dbReference type="CDD" id="cd17330">
    <property type="entry name" value="MFS_SLC46_TetA_like"/>
    <property type="match status" value="1"/>
</dbReference>
<name>A0A5B9DCM7_9ARCH</name>
<dbReference type="PANTHER" id="PTHR23504">
    <property type="entry name" value="MAJOR FACILITATOR SUPERFAMILY DOMAIN-CONTAINING PROTEIN 10"/>
    <property type="match status" value="1"/>
</dbReference>
<keyword evidence="7" id="KW-1185">Reference proteome</keyword>
<evidence type="ECO:0000256" key="1">
    <source>
        <dbReference type="ARBA" id="ARBA00004141"/>
    </source>
</evidence>
<keyword evidence="5" id="KW-0472">Membrane</keyword>
<evidence type="ECO:0000256" key="2">
    <source>
        <dbReference type="ARBA" id="ARBA00022448"/>
    </source>
</evidence>
<proteinExistence type="predicted"/>
<dbReference type="SUPFAM" id="SSF103473">
    <property type="entry name" value="MFS general substrate transporter"/>
    <property type="match status" value="1"/>
</dbReference>
<dbReference type="PRINTS" id="PR01035">
    <property type="entry name" value="TCRTETA"/>
</dbReference>
<dbReference type="InterPro" id="IPR020846">
    <property type="entry name" value="MFS_dom"/>
</dbReference>
<keyword evidence="4" id="KW-1133">Transmembrane helix</keyword>
<evidence type="ECO:0000256" key="3">
    <source>
        <dbReference type="ARBA" id="ARBA00022692"/>
    </source>
</evidence>
<comment type="subcellular location">
    <subcellularLocation>
        <location evidence="1">Membrane</location>
        <topology evidence="1">Multi-pass membrane protein</topology>
    </subcellularLocation>
</comment>
<gene>
    <name evidence="6" type="ORF">DSAG12_02744</name>
</gene>
<evidence type="ECO:0000313" key="6">
    <source>
        <dbReference type="EMBL" id="QEE16914.2"/>
    </source>
</evidence>